<protein>
    <recommendedName>
        <fullName evidence="3">AtpF</fullName>
    </recommendedName>
</protein>
<comment type="caution">
    <text evidence="1">The sequence shown here is derived from an EMBL/GenBank/DDBJ whole genome shotgun (WGS) entry which is preliminary data.</text>
</comment>
<evidence type="ECO:0008006" key="3">
    <source>
        <dbReference type="Google" id="ProtNLM"/>
    </source>
</evidence>
<evidence type="ECO:0000313" key="1">
    <source>
        <dbReference type="EMBL" id="GKV43091.1"/>
    </source>
</evidence>
<proteinExistence type="predicted"/>
<accession>A0AAV5M2I4</accession>
<reference evidence="1 2" key="1">
    <citation type="journal article" date="2021" name="Commun. Biol.">
        <title>The genome of Shorea leprosula (Dipterocarpaceae) highlights the ecological relevance of drought in aseasonal tropical rainforests.</title>
        <authorList>
            <person name="Ng K.K.S."/>
            <person name="Kobayashi M.J."/>
            <person name="Fawcett J.A."/>
            <person name="Hatakeyama M."/>
            <person name="Paape T."/>
            <person name="Ng C.H."/>
            <person name="Ang C.C."/>
            <person name="Tnah L.H."/>
            <person name="Lee C.T."/>
            <person name="Nishiyama T."/>
            <person name="Sese J."/>
            <person name="O'Brien M.J."/>
            <person name="Copetti D."/>
            <person name="Mohd Noor M.I."/>
            <person name="Ong R.C."/>
            <person name="Putra M."/>
            <person name="Sireger I.Z."/>
            <person name="Indrioko S."/>
            <person name="Kosugi Y."/>
            <person name="Izuno A."/>
            <person name="Isagi Y."/>
            <person name="Lee S.L."/>
            <person name="Shimizu K.K."/>
        </authorList>
    </citation>
    <scope>NUCLEOTIDE SEQUENCE [LARGE SCALE GENOMIC DNA]</scope>
    <source>
        <strain evidence="1">214</strain>
    </source>
</reference>
<dbReference type="EMBL" id="BPVZ01000165">
    <property type="protein sequence ID" value="GKV43091.1"/>
    <property type="molecule type" value="Genomic_DNA"/>
</dbReference>
<name>A0AAV5M2I4_9ROSI</name>
<evidence type="ECO:0000313" key="2">
    <source>
        <dbReference type="Proteomes" id="UP001054252"/>
    </source>
</evidence>
<dbReference type="Proteomes" id="UP001054252">
    <property type="component" value="Unassembled WGS sequence"/>
</dbReference>
<dbReference type="AlphaFoldDB" id="A0AAV5M2I4"/>
<gene>
    <name evidence="1" type="ORF">SLEP1_g50428</name>
</gene>
<keyword evidence="2" id="KW-1185">Reference proteome</keyword>
<organism evidence="1 2">
    <name type="scientific">Rubroshorea leprosula</name>
    <dbReference type="NCBI Taxonomy" id="152421"/>
    <lineage>
        <taxon>Eukaryota</taxon>
        <taxon>Viridiplantae</taxon>
        <taxon>Streptophyta</taxon>
        <taxon>Embryophyta</taxon>
        <taxon>Tracheophyta</taxon>
        <taxon>Spermatophyta</taxon>
        <taxon>Magnoliopsida</taxon>
        <taxon>eudicotyledons</taxon>
        <taxon>Gunneridae</taxon>
        <taxon>Pentapetalae</taxon>
        <taxon>rosids</taxon>
        <taxon>malvids</taxon>
        <taxon>Malvales</taxon>
        <taxon>Dipterocarpaceae</taxon>
        <taxon>Rubroshorea</taxon>
    </lineage>
</organism>
<sequence length="33" mass="3681">MNFFDWLPTLRFIGVGAPLGSGNCFDCLIIEFS</sequence>